<name>L8WJU0_THACA</name>
<evidence type="ECO:0000313" key="2">
    <source>
        <dbReference type="Proteomes" id="UP000011668"/>
    </source>
</evidence>
<evidence type="ECO:0000313" key="1">
    <source>
        <dbReference type="EMBL" id="ELU36629.1"/>
    </source>
</evidence>
<reference evidence="1 2" key="1">
    <citation type="journal article" date="2013" name="Nat. Commun.">
        <title>The evolution and pathogenic mechanisms of the rice sheath blight pathogen.</title>
        <authorList>
            <person name="Zheng A."/>
            <person name="Lin R."/>
            <person name="Xu L."/>
            <person name="Qin P."/>
            <person name="Tang C."/>
            <person name="Ai P."/>
            <person name="Zhang D."/>
            <person name="Liu Y."/>
            <person name="Sun Z."/>
            <person name="Feng H."/>
            <person name="Wang Y."/>
            <person name="Chen Y."/>
            <person name="Liang X."/>
            <person name="Fu R."/>
            <person name="Li Q."/>
            <person name="Zhang J."/>
            <person name="Yu X."/>
            <person name="Xie Z."/>
            <person name="Ding L."/>
            <person name="Guan P."/>
            <person name="Tang J."/>
            <person name="Liang Y."/>
            <person name="Wang S."/>
            <person name="Deng Q."/>
            <person name="Li S."/>
            <person name="Zhu J."/>
            <person name="Wang L."/>
            <person name="Liu H."/>
            <person name="Li P."/>
        </authorList>
    </citation>
    <scope>NUCLEOTIDE SEQUENCE [LARGE SCALE GENOMIC DNA]</scope>
    <source>
        <strain evidence="2">AG-1 IA</strain>
    </source>
</reference>
<organism evidence="1 2">
    <name type="scientific">Thanatephorus cucumeris (strain AG1-IA)</name>
    <name type="common">Rice sheath blight fungus</name>
    <name type="synonym">Rhizoctonia solani</name>
    <dbReference type="NCBI Taxonomy" id="983506"/>
    <lineage>
        <taxon>Eukaryota</taxon>
        <taxon>Fungi</taxon>
        <taxon>Dikarya</taxon>
        <taxon>Basidiomycota</taxon>
        <taxon>Agaricomycotina</taxon>
        <taxon>Agaricomycetes</taxon>
        <taxon>Cantharellales</taxon>
        <taxon>Ceratobasidiaceae</taxon>
        <taxon>Rhizoctonia</taxon>
        <taxon>Rhizoctonia solani AG-1</taxon>
    </lineage>
</organism>
<sequence>MPMLWFMSSRNLRRHLAAISLATNSFPAYEPNLTGSSRQSTIYHMPLSVATVN</sequence>
<proteinExistence type="predicted"/>
<protein>
    <submittedName>
        <fullName evidence="1">Uncharacterized protein</fullName>
    </submittedName>
</protein>
<dbReference type="HOGENOM" id="CLU_3070339_0_0_1"/>
<dbReference type="Proteomes" id="UP000011668">
    <property type="component" value="Unassembled WGS sequence"/>
</dbReference>
<dbReference type="AlphaFoldDB" id="L8WJU0"/>
<comment type="caution">
    <text evidence="1">The sequence shown here is derived from an EMBL/GenBank/DDBJ whole genome shotgun (WGS) entry which is preliminary data.</text>
</comment>
<keyword evidence="2" id="KW-1185">Reference proteome</keyword>
<accession>L8WJU0</accession>
<gene>
    <name evidence="1" type="ORF">AG1IA_09346</name>
</gene>
<dbReference type="EMBL" id="AFRT01003201">
    <property type="protein sequence ID" value="ELU36629.1"/>
    <property type="molecule type" value="Genomic_DNA"/>
</dbReference>